<feature type="binding site" evidence="7">
    <location>
        <begin position="117"/>
        <end position="120"/>
    </location>
    <ligand>
        <name>substrate</name>
    </ligand>
</feature>
<evidence type="ECO:0000256" key="1">
    <source>
        <dbReference type="ARBA" id="ARBA00004843"/>
    </source>
</evidence>
<feature type="binding site" evidence="7">
    <location>
        <begin position="115"/>
        <end position="117"/>
    </location>
    <ligand>
        <name>NAD(+)</name>
        <dbReference type="ChEBI" id="CHEBI:57540"/>
    </ligand>
</feature>
<dbReference type="Pfam" id="PF02866">
    <property type="entry name" value="Ldh_1_C"/>
    <property type="match status" value="1"/>
</dbReference>
<keyword evidence="13" id="KW-1185">Reference proteome</keyword>
<feature type="binding site" evidence="7 9">
    <location>
        <position position="32"/>
    </location>
    <ligand>
        <name>NAD(+)</name>
        <dbReference type="ChEBI" id="CHEBI:57540"/>
    </ligand>
</feature>
<feature type="binding site" evidence="7">
    <location>
        <position position="153"/>
    </location>
    <ligand>
        <name>beta-D-fructose 1,6-bisphosphate</name>
        <dbReference type="ChEBI" id="CHEBI:32966"/>
        <note>allosteric activator</note>
    </ligand>
</feature>
<evidence type="ECO:0000256" key="2">
    <source>
        <dbReference type="ARBA" id="ARBA00006054"/>
    </source>
</evidence>
<dbReference type="InterPro" id="IPR001557">
    <property type="entry name" value="L-lactate/malate_DH"/>
</dbReference>
<evidence type="ECO:0000256" key="9">
    <source>
        <dbReference type="PIRSR" id="PIRSR000102-3"/>
    </source>
</evidence>
<keyword evidence="7" id="KW-0021">Allosteric enzyme</keyword>
<dbReference type="InterPro" id="IPR011304">
    <property type="entry name" value="L-lactate_DH"/>
</dbReference>
<feature type="domain" description="Lactate/malate dehydrogenase N-terminal" evidence="10">
    <location>
        <begin position="1"/>
        <end position="130"/>
    </location>
</feature>
<comment type="subcellular location">
    <subcellularLocation>
        <location evidence="7">Cytoplasm</location>
    </subcellularLocation>
</comment>
<dbReference type="GO" id="GO:0005737">
    <property type="term" value="C:cytoplasm"/>
    <property type="evidence" value="ECO:0007669"/>
    <property type="project" value="UniProtKB-SubCell"/>
</dbReference>
<dbReference type="SUPFAM" id="SSF51735">
    <property type="entry name" value="NAD(P)-binding Rossmann-fold domains"/>
    <property type="match status" value="1"/>
</dbReference>
<dbReference type="InterPro" id="IPR018177">
    <property type="entry name" value="L-lactate_DH_AS"/>
</dbReference>
<comment type="function">
    <text evidence="7">Catalyzes the conversion of lactate to pyruvate.</text>
</comment>
<comment type="activity regulation">
    <text evidence="7">Allosterically activated by fructose 1,6-bisphosphate (FBP).</text>
</comment>
<accession>A0A7S8IE30</accession>
<keyword evidence="5 7" id="KW-0520">NAD</keyword>
<protein>
    <recommendedName>
        <fullName evidence="3 7">L-lactate dehydrogenase</fullName>
        <shortName evidence="7">L-LDH</shortName>
        <ecNumber evidence="3 7">1.1.1.27</ecNumber>
    </recommendedName>
</protein>
<dbReference type="PRINTS" id="PR00086">
    <property type="entry name" value="LLDHDRGNASE"/>
</dbReference>
<dbReference type="RefSeq" id="WP_195169476.1">
    <property type="nucleotide sequence ID" value="NZ_CP062983.1"/>
</dbReference>
<dbReference type="GO" id="GO:0006096">
    <property type="term" value="P:glycolytic process"/>
    <property type="evidence" value="ECO:0007669"/>
    <property type="project" value="UniProtKB-UniRule"/>
</dbReference>
<keyword evidence="7" id="KW-0963">Cytoplasm</keyword>
<name>A0A7S8IE30_9CHLR</name>
<evidence type="ECO:0000256" key="3">
    <source>
        <dbReference type="ARBA" id="ARBA00012967"/>
    </source>
</evidence>
<dbReference type="AlphaFoldDB" id="A0A7S8IE30"/>
<feature type="binding site" evidence="7">
    <location>
        <position position="37"/>
    </location>
    <ligand>
        <name>NAD(+)</name>
        <dbReference type="ChEBI" id="CHEBI:57540"/>
    </ligand>
</feature>
<dbReference type="KEGG" id="pmet:G4Y79_17100"/>
<dbReference type="PIRSF" id="PIRSF000102">
    <property type="entry name" value="Lac_mal_DH"/>
    <property type="match status" value="1"/>
</dbReference>
<comment type="catalytic activity">
    <reaction evidence="6 7">
        <text>(S)-lactate + NAD(+) = pyruvate + NADH + H(+)</text>
        <dbReference type="Rhea" id="RHEA:23444"/>
        <dbReference type="ChEBI" id="CHEBI:15361"/>
        <dbReference type="ChEBI" id="CHEBI:15378"/>
        <dbReference type="ChEBI" id="CHEBI:16651"/>
        <dbReference type="ChEBI" id="CHEBI:57540"/>
        <dbReference type="ChEBI" id="CHEBI:57945"/>
        <dbReference type="EC" id="1.1.1.27"/>
    </reaction>
</comment>
<feature type="binding site" evidence="7">
    <location>
        <position position="168"/>
    </location>
    <ligand>
        <name>beta-D-fructose 1,6-bisphosphate</name>
        <dbReference type="ChEBI" id="CHEBI:32966"/>
        <note>allosteric activator</note>
    </ligand>
</feature>
<feature type="active site" description="Proton acceptor" evidence="7 8">
    <location>
        <position position="175"/>
    </location>
</feature>
<dbReference type="EC" id="1.1.1.27" evidence="3 7"/>
<feature type="binding site" evidence="7">
    <location>
        <position position="62"/>
    </location>
    <ligand>
        <name>NAD(+)</name>
        <dbReference type="ChEBI" id="CHEBI:57540"/>
    </ligand>
</feature>
<comment type="caution">
    <text evidence="7">Lacks conserved residue(s) required for the propagation of feature annotation.</text>
</comment>
<keyword evidence="7" id="KW-0597">Phosphoprotein</keyword>
<dbReference type="SUPFAM" id="SSF56327">
    <property type="entry name" value="LDH C-terminal domain-like"/>
    <property type="match status" value="1"/>
</dbReference>
<dbReference type="InterPro" id="IPR036291">
    <property type="entry name" value="NAD(P)-bd_dom_sf"/>
</dbReference>
<comment type="subunit">
    <text evidence="7">Homotetramer.</text>
</comment>
<feature type="binding site" evidence="7">
    <location>
        <begin position="76"/>
        <end position="77"/>
    </location>
    <ligand>
        <name>NAD(+)</name>
        <dbReference type="ChEBI" id="CHEBI:57540"/>
    </ligand>
</feature>
<feature type="binding site" evidence="7">
    <location>
        <position position="79"/>
    </location>
    <ligand>
        <name>substrate</name>
    </ligand>
</feature>
<dbReference type="Proteomes" id="UP000594468">
    <property type="component" value="Chromosome"/>
</dbReference>
<dbReference type="InterPro" id="IPR001236">
    <property type="entry name" value="Lactate/malate_DH_N"/>
</dbReference>
<feature type="binding site" evidence="7">
    <location>
        <position position="143"/>
    </location>
    <ligand>
        <name>NAD(+)</name>
        <dbReference type="ChEBI" id="CHEBI:57540"/>
    </ligand>
</feature>
<dbReference type="PROSITE" id="PS00064">
    <property type="entry name" value="L_LDH"/>
    <property type="match status" value="1"/>
</dbReference>
<gene>
    <name evidence="7" type="primary">ldh</name>
    <name evidence="12" type="ORF">G4Y79_17100</name>
</gene>
<keyword evidence="4 7" id="KW-0560">Oxidoreductase</keyword>
<dbReference type="UniPathway" id="UPA00554">
    <property type="reaction ID" value="UER00611"/>
</dbReference>
<sequence>MKIGIVGSGLVGATAAYAMVMNGIGRQIVLVDLNKERAQAEADDLYHAVPFASPLEITAGDYEDLAGCRVVIIAAGVGQRPGETRLQLLGRNATVFKQVVPAILNAAPDAILVVATNPVDIMTHLTARYAAQMGVSPDRVLGSGTMLDTARFRALLARHVGVDSRHVHAYVIGEHGDSEVLVWSMVAVGGVPLLEFCNDRGITWNDEIKAGIENRVRNAAYHIINGKGATYYGIGSALARVVDIILHDQRSILTICNPERNVAGVEDVTVAMPHMLGGNGVIGEHNPLSLTDEERSQLHHSASLIKGLITDLIEQEGA</sequence>
<feature type="binding site" evidence="9">
    <location>
        <begin position="7"/>
        <end position="12"/>
    </location>
    <ligand>
        <name>NAD(+)</name>
        <dbReference type="ChEBI" id="CHEBI:57540"/>
    </ligand>
</feature>
<feature type="binding site" evidence="7">
    <location>
        <begin position="148"/>
        <end position="151"/>
    </location>
    <ligand>
        <name>substrate</name>
    </ligand>
</feature>
<dbReference type="NCBIfam" id="TIGR01771">
    <property type="entry name" value="L-LDH-NAD"/>
    <property type="match status" value="1"/>
</dbReference>
<feature type="binding site" evidence="9">
    <location>
        <position position="92"/>
    </location>
    <ligand>
        <name>NAD(+)</name>
        <dbReference type="ChEBI" id="CHEBI:57540"/>
    </ligand>
</feature>
<dbReference type="PANTHER" id="PTHR43128">
    <property type="entry name" value="L-2-HYDROXYCARBOXYLATE DEHYDROGENASE (NAD(P)(+))"/>
    <property type="match status" value="1"/>
</dbReference>
<reference evidence="12 13" key="1">
    <citation type="submission" date="2020-02" db="EMBL/GenBank/DDBJ databases">
        <authorList>
            <person name="Zheng R.K."/>
            <person name="Sun C.M."/>
        </authorList>
    </citation>
    <scope>NUCLEOTIDE SEQUENCE [LARGE SCALE GENOMIC DNA]</scope>
    <source>
        <strain evidence="13">rifampicinis</strain>
    </source>
</reference>
<dbReference type="InterPro" id="IPR015955">
    <property type="entry name" value="Lactate_DH/Glyco_Ohase_4_C"/>
</dbReference>
<dbReference type="EMBL" id="CP062983">
    <property type="protein sequence ID" value="QPC81403.1"/>
    <property type="molecule type" value="Genomic_DNA"/>
</dbReference>
<feature type="modified residue" description="Phosphotyrosine" evidence="7">
    <location>
        <position position="221"/>
    </location>
</feature>
<dbReference type="InterPro" id="IPR022383">
    <property type="entry name" value="Lactate/malate_DH_C"/>
</dbReference>
<dbReference type="Gene3D" id="3.40.50.720">
    <property type="entry name" value="NAD(P)-binding Rossmann-like Domain"/>
    <property type="match status" value="1"/>
</dbReference>
<dbReference type="CDD" id="cd05292">
    <property type="entry name" value="LDH_2"/>
    <property type="match status" value="1"/>
</dbReference>
<dbReference type="PANTHER" id="PTHR43128:SF16">
    <property type="entry name" value="L-LACTATE DEHYDROGENASE"/>
    <property type="match status" value="1"/>
</dbReference>
<evidence type="ECO:0000313" key="13">
    <source>
        <dbReference type="Proteomes" id="UP000594468"/>
    </source>
</evidence>
<evidence type="ECO:0000256" key="6">
    <source>
        <dbReference type="ARBA" id="ARBA00049258"/>
    </source>
</evidence>
<organism evidence="12 13">
    <name type="scientific">Phototrophicus methaneseepsis</name>
    <dbReference type="NCBI Taxonomy" id="2710758"/>
    <lineage>
        <taxon>Bacteria</taxon>
        <taxon>Bacillati</taxon>
        <taxon>Chloroflexota</taxon>
        <taxon>Candidatus Thermofontia</taxon>
        <taxon>Phototrophicales</taxon>
        <taxon>Phototrophicaceae</taxon>
        <taxon>Phototrophicus</taxon>
    </lineage>
</organism>
<feature type="binding site" evidence="7">
    <location>
        <position position="230"/>
    </location>
    <ligand>
        <name>substrate</name>
    </ligand>
</feature>
<evidence type="ECO:0000256" key="7">
    <source>
        <dbReference type="HAMAP-Rule" id="MF_00488"/>
    </source>
</evidence>
<evidence type="ECO:0000259" key="10">
    <source>
        <dbReference type="Pfam" id="PF00056"/>
    </source>
</evidence>
<dbReference type="HAMAP" id="MF_00488">
    <property type="entry name" value="Lactate_dehydrog"/>
    <property type="match status" value="1"/>
</dbReference>
<dbReference type="GO" id="GO:0006089">
    <property type="term" value="P:lactate metabolic process"/>
    <property type="evidence" value="ECO:0007669"/>
    <property type="project" value="TreeGrafter"/>
</dbReference>
<evidence type="ECO:0000256" key="8">
    <source>
        <dbReference type="PIRSR" id="PIRSR000102-1"/>
    </source>
</evidence>
<evidence type="ECO:0000256" key="5">
    <source>
        <dbReference type="ARBA" id="ARBA00023027"/>
    </source>
</evidence>
<feature type="binding site" evidence="7">
    <location>
        <position position="85"/>
    </location>
    <ligand>
        <name>substrate</name>
    </ligand>
</feature>
<feature type="domain" description="Lactate/malate dehydrogenase C-terminal" evidence="11">
    <location>
        <begin position="145"/>
        <end position="311"/>
    </location>
</feature>
<feature type="binding site" evidence="7">
    <location>
        <position position="11"/>
    </location>
    <ligand>
        <name>NAD(+)</name>
        <dbReference type="ChEBI" id="CHEBI:57540"/>
    </ligand>
</feature>
<evidence type="ECO:0000259" key="11">
    <source>
        <dbReference type="Pfam" id="PF02866"/>
    </source>
</evidence>
<dbReference type="Pfam" id="PF00056">
    <property type="entry name" value="Ldh_1_N"/>
    <property type="match status" value="1"/>
</dbReference>
<evidence type="ECO:0000313" key="12">
    <source>
        <dbReference type="EMBL" id="QPC81403.1"/>
    </source>
</evidence>
<evidence type="ECO:0000256" key="4">
    <source>
        <dbReference type="ARBA" id="ARBA00023002"/>
    </source>
</evidence>
<dbReference type="GO" id="GO:0004459">
    <property type="term" value="F:L-lactate dehydrogenase (NAD+) activity"/>
    <property type="evidence" value="ECO:0007669"/>
    <property type="project" value="UniProtKB-UniRule"/>
</dbReference>
<comment type="similarity">
    <text evidence="2 7">Belongs to the LDH/MDH superfamily. LDH family.</text>
</comment>
<dbReference type="Gene3D" id="3.90.110.10">
    <property type="entry name" value="Lactate dehydrogenase/glycoside hydrolase, family 4, C-terminal"/>
    <property type="match status" value="1"/>
</dbReference>
<proteinExistence type="inferred from homology"/>
<comment type="pathway">
    <text evidence="1 7">Fermentation; pyruvate fermentation to lactate; (S)-lactate from pyruvate: step 1/1.</text>
</comment>